<keyword evidence="4" id="KW-0808">Transferase</keyword>
<sequence>MLTDPQLRNKINTIWDKLWSGGLSNPLDAIEQLSYLLFLKRLDEAEDNREKVARMRHQDYTPQIPEEMRWRKFSKLKGDEMLDQMRNKVFPWFKTLTHADSSFTRYMATAEFKINKPSLLVEAVNLIDDLNISAQNQDVQGDLYEYLLSKLDTAGTNGQFRTPRHIIRMIVKMVDPKKHERIGDLAAGTCGFLVNAYQHILEQNTSDDLLEYDEAGEVHGATGDQLSDEEHAFLQAKALRGFDSDSGMTMLRIGSMNLMLHGIQNPQFFYTDSLSKAFTESRTFDVLLMNPPFKGAVDKGDVNPDLPSNVKKTELLFVHLMLRTLENGGRAGVIVPDGVLFGSSKAHQALRKALVDEHRLEGVVSMPGGVFKPYAGVSTAALFFTKGGKTDRVWYYDMAHDGFSLDDKRVPTPNQNDIPDILEAWANRKNPEYQQQRQVKAEQLREQLTPLKKERLEHQRLLNRLQFESVLAPEGDETTRAALEKAQQELAELEAKIAPLAPVYDQLRRQFWVEKDQIAGNKYDMSASRYRQRETDGQYHESPATTLERLRQLDEVMNAEMGELLQQLRREVPA</sequence>
<dbReference type="Pfam" id="PF12161">
    <property type="entry name" value="HsdM_N"/>
    <property type="match status" value="1"/>
</dbReference>
<dbReference type="InterPro" id="IPR051537">
    <property type="entry name" value="DNA_Adenine_Mtase"/>
</dbReference>
<keyword evidence="3" id="KW-0489">Methyltransferase</keyword>
<dbReference type="Gene3D" id="1.20.1260.30">
    <property type="match status" value="1"/>
</dbReference>
<gene>
    <name evidence="10" type="ORF">Dxin01_04078</name>
</gene>
<evidence type="ECO:0000256" key="1">
    <source>
        <dbReference type="ARBA" id="ARBA00006594"/>
    </source>
</evidence>
<evidence type="ECO:0000313" key="10">
    <source>
        <dbReference type="EMBL" id="GAA5504308.1"/>
    </source>
</evidence>
<dbReference type="Pfam" id="PF02384">
    <property type="entry name" value="N6_Mtase"/>
    <property type="match status" value="1"/>
</dbReference>
<keyword evidence="6" id="KW-0680">Restriction system</keyword>
<comment type="similarity">
    <text evidence="1">Belongs to the N(4)/N(6)-methyltransferase family.</text>
</comment>
<dbReference type="Proteomes" id="UP001458946">
    <property type="component" value="Unassembled WGS sequence"/>
</dbReference>
<evidence type="ECO:0000256" key="7">
    <source>
        <dbReference type="ARBA" id="ARBA00047942"/>
    </source>
</evidence>
<dbReference type="InterPro" id="IPR029063">
    <property type="entry name" value="SAM-dependent_MTases_sf"/>
</dbReference>
<dbReference type="InterPro" id="IPR022749">
    <property type="entry name" value="D12N6_MeTrfase_N"/>
</dbReference>
<dbReference type="SUPFAM" id="SSF53335">
    <property type="entry name" value="S-adenosyl-L-methionine-dependent methyltransferases"/>
    <property type="match status" value="1"/>
</dbReference>
<dbReference type="InterPro" id="IPR038333">
    <property type="entry name" value="T1MK-like_N_sf"/>
</dbReference>
<evidence type="ECO:0000256" key="6">
    <source>
        <dbReference type="ARBA" id="ARBA00022747"/>
    </source>
</evidence>
<protein>
    <recommendedName>
        <fullName evidence="2">site-specific DNA-methyltransferase (adenine-specific)</fullName>
        <ecNumber evidence="2">2.1.1.72</ecNumber>
    </recommendedName>
</protein>
<dbReference type="EMBL" id="BAABRN010000105">
    <property type="protein sequence ID" value="GAA5504308.1"/>
    <property type="molecule type" value="Genomic_DNA"/>
</dbReference>
<dbReference type="EC" id="2.1.1.72" evidence="2"/>
<reference evidence="10 11" key="1">
    <citation type="submission" date="2024-02" db="EMBL/GenBank/DDBJ databases">
        <title>Deinococcus xinjiangensis NBRC 107630.</title>
        <authorList>
            <person name="Ichikawa N."/>
            <person name="Katano-Makiyama Y."/>
            <person name="Hidaka K."/>
        </authorList>
    </citation>
    <scope>NUCLEOTIDE SEQUENCE [LARGE SCALE GENOMIC DNA]</scope>
    <source>
        <strain evidence="10 11">NBRC 107630</strain>
    </source>
</reference>
<dbReference type="InterPro" id="IPR003356">
    <property type="entry name" value="DNA_methylase_A-5"/>
</dbReference>
<keyword evidence="5" id="KW-0949">S-adenosyl-L-methionine</keyword>
<comment type="caution">
    <text evidence="10">The sequence shown here is derived from an EMBL/GenBank/DDBJ whole genome shotgun (WGS) entry which is preliminary data.</text>
</comment>
<proteinExistence type="inferred from homology"/>
<organism evidence="10 11">
    <name type="scientific">Deinococcus xinjiangensis</name>
    <dbReference type="NCBI Taxonomy" id="457454"/>
    <lineage>
        <taxon>Bacteria</taxon>
        <taxon>Thermotogati</taxon>
        <taxon>Deinococcota</taxon>
        <taxon>Deinococci</taxon>
        <taxon>Deinococcales</taxon>
        <taxon>Deinococcaceae</taxon>
        <taxon>Deinococcus</taxon>
    </lineage>
</organism>
<dbReference type="PANTHER" id="PTHR42933:SF3">
    <property type="entry name" value="TYPE I RESTRICTION ENZYME MJAVIII METHYLASE SUBUNIT"/>
    <property type="match status" value="1"/>
</dbReference>
<evidence type="ECO:0000259" key="8">
    <source>
        <dbReference type="Pfam" id="PF02384"/>
    </source>
</evidence>
<feature type="domain" description="N6 adenine-specific DNA methyltransferase N-terminal" evidence="9">
    <location>
        <begin position="7"/>
        <end position="127"/>
    </location>
</feature>
<comment type="catalytic activity">
    <reaction evidence="7">
        <text>a 2'-deoxyadenosine in DNA + S-adenosyl-L-methionine = an N(6)-methyl-2'-deoxyadenosine in DNA + S-adenosyl-L-homocysteine + H(+)</text>
        <dbReference type="Rhea" id="RHEA:15197"/>
        <dbReference type="Rhea" id="RHEA-COMP:12418"/>
        <dbReference type="Rhea" id="RHEA-COMP:12419"/>
        <dbReference type="ChEBI" id="CHEBI:15378"/>
        <dbReference type="ChEBI" id="CHEBI:57856"/>
        <dbReference type="ChEBI" id="CHEBI:59789"/>
        <dbReference type="ChEBI" id="CHEBI:90615"/>
        <dbReference type="ChEBI" id="CHEBI:90616"/>
        <dbReference type="EC" id="2.1.1.72"/>
    </reaction>
</comment>
<dbReference type="InterPro" id="IPR002052">
    <property type="entry name" value="DNA_methylase_N6_adenine_CS"/>
</dbReference>
<accession>A0ABP9VLQ7</accession>
<dbReference type="PANTHER" id="PTHR42933">
    <property type="entry name" value="SLR6095 PROTEIN"/>
    <property type="match status" value="1"/>
</dbReference>
<evidence type="ECO:0000313" key="11">
    <source>
        <dbReference type="Proteomes" id="UP001458946"/>
    </source>
</evidence>
<dbReference type="PRINTS" id="PR00507">
    <property type="entry name" value="N12N6MTFRASE"/>
</dbReference>
<dbReference type="RefSeq" id="WP_353544269.1">
    <property type="nucleotide sequence ID" value="NZ_BAABRN010000105.1"/>
</dbReference>
<keyword evidence="11" id="KW-1185">Reference proteome</keyword>
<dbReference type="Gene3D" id="3.40.50.150">
    <property type="entry name" value="Vaccinia Virus protein VP39"/>
    <property type="match status" value="1"/>
</dbReference>
<evidence type="ECO:0000259" key="9">
    <source>
        <dbReference type="Pfam" id="PF12161"/>
    </source>
</evidence>
<evidence type="ECO:0000256" key="3">
    <source>
        <dbReference type="ARBA" id="ARBA00022603"/>
    </source>
</evidence>
<evidence type="ECO:0000256" key="4">
    <source>
        <dbReference type="ARBA" id="ARBA00022679"/>
    </source>
</evidence>
<dbReference type="PROSITE" id="PS00092">
    <property type="entry name" value="N6_MTASE"/>
    <property type="match status" value="1"/>
</dbReference>
<evidence type="ECO:0000256" key="2">
    <source>
        <dbReference type="ARBA" id="ARBA00011900"/>
    </source>
</evidence>
<name>A0ABP9VLQ7_9DEIO</name>
<evidence type="ECO:0000256" key="5">
    <source>
        <dbReference type="ARBA" id="ARBA00022691"/>
    </source>
</evidence>
<feature type="domain" description="DNA methylase adenine-specific" evidence="8">
    <location>
        <begin position="136"/>
        <end position="447"/>
    </location>
</feature>